<keyword evidence="3" id="KW-1185">Reference proteome</keyword>
<feature type="transmembrane region" description="Helical" evidence="1">
    <location>
        <begin position="18"/>
        <end position="39"/>
    </location>
</feature>
<protein>
    <submittedName>
        <fullName evidence="2">ABC transporter permease subunit</fullName>
    </submittedName>
</protein>
<evidence type="ECO:0000256" key="1">
    <source>
        <dbReference type="SAM" id="Phobius"/>
    </source>
</evidence>
<keyword evidence="1" id="KW-0472">Membrane</keyword>
<feature type="transmembrane region" description="Helical" evidence="1">
    <location>
        <begin position="255"/>
        <end position="273"/>
    </location>
</feature>
<keyword evidence="1" id="KW-0812">Transmembrane</keyword>
<keyword evidence="1" id="KW-1133">Transmembrane helix</keyword>
<name>A0ABT8JLU0_9BACL</name>
<dbReference type="Proteomes" id="UP001175097">
    <property type="component" value="Unassembled WGS sequence"/>
</dbReference>
<feature type="transmembrane region" description="Helical" evidence="1">
    <location>
        <begin position="280"/>
        <end position="297"/>
    </location>
</feature>
<feature type="transmembrane region" description="Helical" evidence="1">
    <location>
        <begin position="326"/>
        <end position="351"/>
    </location>
</feature>
<sequence>MGNLLGFEFRKFFKQKKWLFVTIVFLLLIIGFFGTEWFMENSGRNKYAEVTERNLQYIQNNLSAPIPEKEKLFLKELFSIQEKKLDALKANAKKDVLRLELEELRLELEGREKGTGQSSVPYTEMEHQLELKTRILEGDLLPRNLKFDGTGFVMNVMEALLPLHFFLLIILLLGDITGYENDNGTIRLLKNTPYSTFKIFLGKLIVSISVGMLFLVSLFLLPYLLAGVFKGFGGFQYPEYVNGEWVTTGKLITEYFFYSILLVIFISIVIQFVHVFIRKGLITLLALFILFAIQFFIRPASIENTPIISWNPIVYLHPGLTILDGFYYYSQALLTLGLFTGILFIITVGILRFNRRTYPGL</sequence>
<organism evidence="2 3">
    <name type="scientific">Sporosarcina highlanderae</name>
    <dbReference type="NCBI Taxonomy" id="3035916"/>
    <lineage>
        <taxon>Bacteria</taxon>
        <taxon>Bacillati</taxon>
        <taxon>Bacillota</taxon>
        <taxon>Bacilli</taxon>
        <taxon>Bacillales</taxon>
        <taxon>Caryophanaceae</taxon>
        <taxon>Sporosarcina</taxon>
    </lineage>
</organism>
<gene>
    <name evidence="2" type="ORF">P5G49_01315</name>
</gene>
<dbReference type="RefSeq" id="WP_301241657.1">
    <property type="nucleotide sequence ID" value="NZ_JAROCC010000001.1"/>
</dbReference>
<dbReference type="PANTHER" id="PTHR37305">
    <property type="entry name" value="INTEGRAL MEMBRANE PROTEIN-RELATED"/>
    <property type="match status" value="1"/>
</dbReference>
<reference evidence="2" key="1">
    <citation type="submission" date="2023-03" db="EMBL/GenBank/DDBJ databases">
        <title>MT1 and MT2 Draft Genomes of Novel Species.</title>
        <authorList>
            <person name="Venkateswaran K."/>
        </authorList>
    </citation>
    <scope>NUCLEOTIDE SEQUENCE</scope>
    <source>
        <strain evidence="2">F6_3S_P_2</strain>
    </source>
</reference>
<evidence type="ECO:0000313" key="3">
    <source>
        <dbReference type="Proteomes" id="UP001175097"/>
    </source>
</evidence>
<feature type="transmembrane region" description="Helical" evidence="1">
    <location>
        <begin position="159"/>
        <end position="179"/>
    </location>
</feature>
<evidence type="ECO:0000313" key="2">
    <source>
        <dbReference type="EMBL" id="MDN4606116.1"/>
    </source>
</evidence>
<comment type="caution">
    <text evidence="2">The sequence shown here is derived from an EMBL/GenBank/DDBJ whole genome shotgun (WGS) entry which is preliminary data.</text>
</comment>
<dbReference type="PANTHER" id="PTHR37305:SF1">
    <property type="entry name" value="MEMBRANE PROTEIN"/>
    <property type="match status" value="1"/>
</dbReference>
<feature type="transmembrane region" description="Helical" evidence="1">
    <location>
        <begin position="200"/>
        <end position="225"/>
    </location>
</feature>
<dbReference type="EMBL" id="JAROCC010000001">
    <property type="protein sequence ID" value="MDN4606116.1"/>
    <property type="molecule type" value="Genomic_DNA"/>
</dbReference>
<accession>A0ABT8JLU0</accession>
<dbReference type="Pfam" id="PF12679">
    <property type="entry name" value="ABC2_membrane_2"/>
    <property type="match status" value="1"/>
</dbReference>
<proteinExistence type="predicted"/>